<dbReference type="OrthoDB" id="256333at2759"/>
<dbReference type="InterPro" id="IPR013149">
    <property type="entry name" value="ADH-like_C"/>
</dbReference>
<keyword evidence="3" id="KW-1185">Reference proteome</keyword>
<gene>
    <name evidence="2" type="ORF">GMOD_00000900</name>
</gene>
<dbReference type="Pfam" id="PF00107">
    <property type="entry name" value="ADH_zinc_N"/>
    <property type="match status" value="1"/>
</dbReference>
<dbReference type="AlphaFoldDB" id="A0A3M7LXS2"/>
<reference evidence="2 3" key="1">
    <citation type="journal article" date="2014" name="PLoS ONE">
        <title>De novo Genome Assembly of the Fungal Plant Pathogen Pyrenophora semeniperda.</title>
        <authorList>
            <person name="Soliai M.M."/>
            <person name="Meyer S.E."/>
            <person name="Udall J.A."/>
            <person name="Elzinga D.E."/>
            <person name="Hermansen R.A."/>
            <person name="Bodily P.M."/>
            <person name="Hart A.A."/>
            <person name="Coleman C.E."/>
        </authorList>
    </citation>
    <scope>NUCLEOTIDE SEQUENCE [LARGE SCALE GENOMIC DNA]</scope>
    <source>
        <strain evidence="2 3">CCB06</strain>
        <tissue evidence="2">Mycelium</tissue>
    </source>
</reference>
<proteinExistence type="predicted"/>
<dbReference type="InterPro" id="IPR036291">
    <property type="entry name" value="NAD(P)-bd_dom_sf"/>
</dbReference>
<protein>
    <submittedName>
        <fullName evidence="2">Alcohol dehydrogenase</fullName>
    </submittedName>
</protein>
<accession>A0A3M7LXS2</accession>
<name>A0A3M7LXS2_9PLEO</name>
<feature type="domain" description="Alcohol dehydrogenase-like C-terminal" evidence="1">
    <location>
        <begin position="2"/>
        <end position="88"/>
    </location>
</feature>
<sequence>MDVQEKQLAACKEEHPGVETINSGNCSDLAAKLREVNNGNLLNVAFVTSGAKAAYDSTLPLLEPYGKLIVIGHPPKPLEISAYMMSDKRLR</sequence>
<evidence type="ECO:0000259" key="1">
    <source>
        <dbReference type="Pfam" id="PF00107"/>
    </source>
</evidence>
<dbReference type="SUPFAM" id="SSF51735">
    <property type="entry name" value="NAD(P)-binding Rossmann-fold domains"/>
    <property type="match status" value="1"/>
</dbReference>
<evidence type="ECO:0000313" key="3">
    <source>
        <dbReference type="Proteomes" id="UP000265663"/>
    </source>
</evidence>
<dbReference type="Gene3D" id="3.40.50.720">
    <property type="entry name" value="NAD(P)-binding Rossmann-like Domain"/>
    <property type="match status" value="1"/>
</dbReference>
<dbReference type="Proteomes" id="UP000265663">
    <property type="component" value="Unassembled WGS sequence"/>
</dbReference>
<evidence type="ECO:0000313" key="2">
    <source>
        <dbReference type="EMBL" id="RMZ67035.1"/>
    </source>
</evidence>
<organism evidence="2 3">
    <name type="scientific">Pyrenophora seminiperda CCB06</name>
    <dbReference type="NCBI Taxonomy" id="1302712"/>
    <lineage>
        <taxon>Eukaryota</taxon>
        <taxon>Fungi</taxon>
        <taxon>Dikarya</taxon>
        <taxon>Ascomycota</taxon>
        <taxon>Pezizomycotina</taxon>
        <taxon>Dothideomycetes</taxon>
        <taxon>Pleosporomycetidae</taxon>
        <taxon>Pleosporales</taxon>
        <taxon>Pleosporineae</taxon>
        <taxon>Pleosporaceae</taxon>
        <taxon>Pyrenophora</taxon>
    </lineage>
</organism>
<dbReference type="EMBL" id="KE747810">
    <property type="protein sequence ID" value="RMZ67035.1"/>
    <property type="molecule type" value="Genomic_DNA"/>
</dbReference>